<comment type="caution">
    <text evidence="2">The sequence shown here is derived from an EMBL/GenBank/DDBJ whole genome shotgun (WGS) entry which is preliminary data.</text>
</comment>
<dbReference type="AlphaFoldDB" id="A0A9W8XMI5"/>
<protein>
    <submittedName>
        <fullName evidence="2">Uncharacterized protein</fullName>
    </submittedName>
</protein>
<evidence type="ECO:0000256" key="1">
    <source>
        <dbReference type="SAM" id="MobiDB-lite"/>
    </source>
</evidence>
<proteinExistence type="predicted"/>
<feature type="compositionally biased region" description="Polar residues" evidence="1">
    <location>
        <begin position="147"/>
        <end position="157"/>
    </location>
</feature>
<feature type="compositionally biased region" description="Polar residues" evidence="1">
    <location>
        <begin position="168"/>
        <end position="179"/>
    </location>
</feature>
<dbReference type="Proteomes" id="UP001140513">
    <property type="component" value="Unassembled WGS sequence"/>
</dbReference>
<keyword evidence="3" id="KW-1185">Reference proteome</keyword>
<reference evidence="2" key="1">
    <citation type="submission" date="2022-10" db="EMBL/GenBank/DDBJ databases">
        <title>Tapping the CABI collections for fungal endophytes: first genome assemblies for Collariella, Neodidymelliopsis, Ascochyta clinopodiicola, Didymella pomorum, Didymosphaeria variabile, Neocosmospora piperis and Neocucurbitaria cava.</title>
        <authorList>
            <person name="Hill R."/>
        </authorList>
    </citation>
    <scope>NUCLEOTIDE SEQUENCE</scope>
    <source>
        <strain evidence="2">IMI 356815</strain>
    </source>
</reference>
<evidence type="ECO:0000313" key="3">
    <source>
        <dbReference type="Proteomes" id="UP001140513"/>
    </source>
</evidence>
<feature type="region of interest" description="Disordered" evidence="1">
    <location>
        <begin position="91"/>
        <end position="194"/>
    </location>
</feature>
<name>A0A9W8XMI5_9PLEO</name>
<dbReference type="GeneID" id="80909123"/>
<organism evidence="2 3">
    <name type="scientific">Didymosphaeria variabile</name>
    <dbReference type="NCBI Taxonomy" id="1932322"/>
    <lineage>
        <taxon>Eukaryota</taxon>
        <taxon>Fungi</taxon>
        <taxon>Dikarya</taxon>
        <taxon>Ascomycota</taxon>
        <taxon>Pezizomycotina</taxon>
        <taxon>Dothideomycetes</taxon>
        <taxon>Pleosporomycetidae</taxon>
        <taxon>Pleosporales</taxon>
        <taxon>Massarineae</taxon>
        <taxon>Didymosphaeriaceae</taxon>
        <taxon>Didymosphaeria</taxon>
    </lineage>
</organism>
<feature type="compositionally biased region" description="Basic and acidic residues" evidence="1">
    <location>
        <begin position="132"/>
        <end position="146"/>
    </location>
</feature>
<accession>A0A9W8XMI5</accession>
<dbReference type="EMBL" id="JAPEUX010000004">
    <property type="protein sequence ID" value="KAJ4353863.1"/>
    <property type="molecule type" value="Genomic_DNA"/>
</dbReference>
<evidence type="ECO:0000313" key="2">
    <source>
        <dbReference type="EMBL" id="KAJ4353863.1"/>
    </source>
</evidence>
<dbReference type="RefSeq" id="XP_056071637.1">
    <property type="nucleotide sequence ID" value="XM_056214370.1"/>
</dbReference>
<dbReference type="OrthoDB" id="3928876at2759"/>
<sequence length="194" mass="20957">MSGILNSIQSILGNLWTDLTNGLDKILPPDKRDEMLSKLQEFATLNPKLAFVFWNTGGVQLKKVSRLHRLSGGNTSASDGKTIGDKIKNFTGRRIDQLSNGAPKQHDKERTGANPTPGKGNDGTNGVMDENSSEKGPQKVTEDLRDSTNQQSKNLPTRTLKIVESDENAANTKKPTVTATKDPVDGAMDDAGAR</sequence>
<gene>
    <name evidence="2" type="ORF">N0V89_005593</name>
</gene>